<reference evidence="1 2" key="1">
    <citation type="journal article" date="2014" name="Genome Announc.">
        <title>Draft genome sequence of Sclerotinia borealis, a psychrophilic plant pathogenic fungus.</title>
        <authorList>
            <person name="Mardanov A.V."/>
            <person name="Beletsky A.V."/>
            <person name="Kadnikov V.V."/>
            <person name="Ignatov A.N."/>
            <person name="Ravin N.V."/>
        </authorList>
    </citation>
    <scope>NUCLEOTIDE SEQUENCE [LARGE SCALE GENOMIC DNA]</scope>
    <source>
        <strain evidence="2">F-4157</strain>
    </source>
</reference>
<protein>
    <submittedName>
        <fullName evidence="1">Ser/Thr protein phosphatase</fullName>
    </submittedName>
</protein>
<gene>
    <name evidence="1" type="ORF">SBOR_1540</name>
</gene>
<dbReference type="Gene3D" id="3.60.21.10">
    <property type="match status" value="1"/>
</dbReference>
<dbReference type="SUPFAM" id="SSF56300">
    <property type="entry name" value="Metallo-dependent phosphatases"/>
    <property type="match status" value="1"/>
</dbReference>
<name>W9CU21_SCLBF</name>
<dbReference type="HOGENOM" id="CLU_575104_0_0_1"/>
<dbReference type="AlphaFoldDB" id="W9CU21"/>
<comment type="caution">
    <text evidence="1">The sequence shown here is derived from an EMBL/GenBank/DDBJ whole genome shotgun (WGS) entry which is preliminary data.</text>
</comment>
<organism evidence="1 2">
    <name type="scientific">Sclerotinia borealis (strain F-4128)</name>
    <dbReference type="NCBI Taxonomy" id="1432307"/>
    <lineage>
        <taxon>Eukaryota</taxon>
        <taxon>Fungi</taxon>
        <taxon>Dikarya</taxon>
        <taxon>Ascomycota</taxon>
        <taxon>Pezizomycotina</taxon>
        <taxon>Leotiomycetes</taxon>
        <taxon>Helotiales</taxon>
        <taxon>Sclerotiniaceae</taxon>
        <taxon>Sclerotinia</taxon>
    </lineage>
</organism>
<accession>W9CU21</accession>
<dbReference type="Proteomes" id="UP000019487">
    <property type="component" value="Unassembled WGS sequence"/>
</dbReference>
<dbReference type="OrthoDB" id="550558at2759"/>
<dbReference type="InterPro" id="IPR029052">
    <property type="entry name" value="Metallo-depent_PP-like"/>
</dbReference>
<sequence>MSPIQFQIMSDLHLETPSARPTYQHFKIKPECRYLAFLGNIGNVLDYDLIAFLEDQLRVFEIVFFVQGNHEAYGTKVMAAVVTMLCFQRTMDDFRGEGRDVLGSTLFSRIINEQRESVSLFCSDFSEISEWDVNTHNASHQKDLTWLNSQVEQITREDANQVRLWAFGHTHFNCDFEEVGTGKRIVANQKGYKESEVATFDVAKVVEIESFEAPSQGTLSNMLKCNTCRSVSESLKKCAGCASAFTRERGGLSVRLFIPLTSLVNQLGGSQDFNVIPESRYPLPNLQTALSPNVKYQPKHQQMLRMYKFSNPPLTQSSIEINVGFSYYLSLNDVPAQLLLHSQSIWLIPEKINTTSSLAKALAIEFSLLRGFVTLDEEDDRTAVVRLIPECIETLHKPSNLMHTIRDSIVCILPALVCLKAIVSPSHFSDRLIRCHYAHVAVEFPWILKLASSVRSIDPSIILHTSVCPNFDFSK</sequence>
<evidence type="ECO:0000313" key="1">
    <source>
        <dbReference type="EMBL" id="ESZ98084.1"/>
    </source>
</evidence>
<dbReference type="EMBL" id="AYSA01000054">
    <property type="protein sequence ID" value="ESZ98084.1"/>
    <property type="molecule type" value="Genomic_DNA"/>
</dbReference>
<keyword evidence="2" id="KW-1185">Reference proteome</keyword>
<evidence type="ECO:0000313" key="2">
    <source>
        <dbReference type="Proteomes" id="UP000019487"/>
    </source>
</evidence>
<dbReference type="PANTHER" id="PTHR37844:SF2">
    <property type="entry name" value="SER_THR PROTEIN PHOSPHATASE SUPERFAMILY (AFU_ORTHOLOGUE AFUA_1G14840)"/>
    <property type="match status" value="1"/>
</dbReference>
<proteinExistence type="predicted"/>
<dbReference type="PANTHER" id="PTHR37844">
    <property type="entry name" value="SER/THR PROTEIN PHOSPHATASE SUPERFAMILY (AFU_ORTHOLOGUE AFUA_1G14840)"/>
    <property type="match status" value="1"/>
</dbReference>